<evidence type="ECO:0000313" key="3">
    <source>
        <dbReference type="Proteomes" id="UP000503278"/>
    </source>
</evidence>
<accession>A0A7L5E357</accession>
<keyword evidence="3" id="KW-1185">Reference proteome</keyword>
<evidence type="ECO:0008006" key="4">
    <source>
        <dbReference type="Google" id="ProtNLM"/>
    </source>
</evidence>
<dbReference type="EMBL" id="CP051682">
    <property type="protein sequence ID" value="QJD94766.1"/>
    <property type="molecule type" value="Genomic_DNA"/>
</dbReference>
<feature type="signal peptide" evidence="1">
    <location>
        <begin position="1"/>
        <end position="20"/>
    </location>
</feature>
<dbReference type="KEGG" id="mrob:HH214_02180"/>
<keyword evidence="1" id="KW-0732">Signal</keyword>
<organism evidence="2 3">
    <name type="scientific">Mucilaginibacter robiniae</name>
    <dbReference type="NCBI Taxonomy" id="2728022"/>
    <lineage>
        <taxon>Bacteria</taxon>
        <taxon>Pseudomonadati</taxon>
        <taxon>Bacteroidota</taxon>
        <taxon>Sphingobacteriia</taxon>
        <taxon>Sphingobacteriales</taxon>
        <taxon>Sphingobacteriaceae</taxon>
        <taxon>Mucilaginibacter</taxon>
    </lineage>
</organism>
<dbReference type="Proteomes" id="UP000503278">
    <property type="component" value="Chromosome"/>
</dbReference>
<proteinExistence type="predicted"/>
<dbReference type="AlphaFoldDB" id="A0A7L5E357"/>
<gene>
    <name evidence="2" type="ORF">HH214_02180</name>
</gene>
<name>A0A7L5E357_9SPHI</name>
<dbReference type="RefSeq" id="WP_169605783.1">
    <property type="nucleotide sequence ID" value="NZ_CP051682.1"/>
</dbReference>
<evidence type="ECO:0000256" key="1">
    <source>
        <dbReference type="SAM" id="SignalP"/>
    </source>
</evidence>
<feature type="chain" id="PRO_5029646779" description="Outer membrane protein beta-barrel domain-containing protein" evidence="1">
    <location>
        <begin position="21"/>
        <end position="422"/>
    </location>
</feature>
<reference evidence="2 3" key="1">
    <citation type="submission" date="2020-04" db="EMBL/GenBank/DDBJ databases">
        <title>Genome sequencing of novel species.</title>
        <authorList>
            <person name="Heo J."/>
            <person name="Kim S.-J."/>
            <person name="Kim J.-S."/>
            <person name="Hong S.-B."/>
            <person name="Kwon S.-W."/>
        </authorList>
    </citation>
    <scope>NUCLEOTIDE SEQUENCE [LARGE SCALE GENOMIC DNA]</scope>
    <source>
        <strain evidence="2 3">F39-2</strain>
    </source>
</reference>
<protein>
    <recommendedName>
        <fullName evidence="4">Outer membrane protein beta-barrel domain-containing protein</fullName>
    </recommendedName>
</protein>
<evidence type="ECO:0000313" key="2">
    <source>
        <dbReference type="EMBL" id="QJD94766.1"/>
    </source>
</evidence>
<sequence>MKYFYSLLLAALLLPLLSLAQSNYKPGYVVTLHGDTLRGYIDYKEWEQNPRNIFYRNSLTQNNVEKFTPQNCNAFSVINFEIYKRYVGNISTSKVNLSDLSTGIDTSYRTDTVFLRTIITGKNLTLYQYNDNVKNRFYVQEADKSQPYELYKNVYISNDIDGRVVESNSYKAQLIKVAMLYNTDPKNLITEIQQARYIQSDILPIVNKINNNQQAGKSLSKFGTAYFIGAGVNVNQLTFEGTISLAQANASNKASIGPKISGGIDLFQNVNVGRLILRIEGDLYASDYKVTASTTNNYLFNNTEYTRTFKQYTMAVAPQFIYNFYNKANFKFYLSAGIMANFSAYTNNKYIINTGVILYDDTYTQLKSFWLTYPLKAGVVLNKRFELYANYTPSVSITANYIAFSGNITTYNAGVHYLFGRK</sequence>